<organism evidence="1 2">
    <name type="scientific">Collybiopsis luxurians FD-317 M1</name>
    <dbReference type="NCBI Taxonomy" id="944289"/>
    <lineage>
        <taxon>Eukaryota</taxon>
        <taxon>Fungi</taxon>
        <taxon>Dikarya</taxon>
        <taxon>Basidiomycota</taxon>
        <taxon>Agaricomycotina</taxon>
        <taxon>Agaricomycetes</taxon>
        <taxon>Agaricomycetidae</taxon>
        <taxon>Agaricales</taxon>
        <taxon>Marasmiineae</taxon>
        <taxon>Omphalotaceae</taxon>
        <taxon>Collybiopsis</taxon>
        <taxon>Collybiopsis luxurians</taxon>
    </lineage>
</organism>
<dbReference type="AlphaFoldDB" id="A0A0D0C8G1"/>
<dbReference type="HOGENOM" id="CLU_2061767_0_0_1"/>
<reference evidence="1 2" key="1">
    <citation type="submission" date="2014-04" db="EMBL/GenBank/DDBJ databases">
        <title>Evolutionary Origins and Diversification of the Mycorrhizal Mutualists.</title>
        <authorList>
            <consortium name="DOE Joint Genome Institute"/>
            <consortium name="Mycorrhizal Genomics Consortium"/>
            <person name="Kohler A."/>
            <person name="Kuo A."/>
            <person name="Nagy L.G."/>
            <person name="Floudas D."/>
            <person name="Copeland A."/>
            <person name="Barry K.W."/>
            <person name="Cichocki N."/>
            <person name="Veneault-Fourrey C."/>
            <person name="LaButti K."/>
            <person name="Lindquist E.A."/>
            <person name="Lipzen A."/>
            <person name="Lundell T."/>
            <person name="Morin E."/>
            <person name="Murat C."/>
            <person name="Riley R."/>
            <person name="Ohm R."/>
            <person name="Sun H."/>
            <person name="Tunlid A."/>
            <person name="Henrissat B."/>
            <person name="Grigoriev I.V."/>
            <person name="Hibbett D.S."/>
            <person name="Martin F."/>
        </authorList>
    </citation>
    <scope>NUCLEOTIDE SEQUENCE [LARGE SCALE GENOMIC DNA]</scope>
    <source>
        <strain evidence="1 2">FD-317 M1</strain>
    </source>
</reference>
<evidence type="ECO:0000313" key="1">
    <source>
        <dbReference type="EMBL" id="KIK54247.1"/>
    </source>
</evidence>
<evidence type="ECO:0000313" key="2">
    <source>
        <dbReference type="Proteomes" id="UP000053593"/>
    </source>
</evidence>
<keyword evidence="2" id="KW-1185">Reference proteome</keyword>
<name>A0A0D0C8G1_9AGAR</name>
<protein>
    <submittedName>
        <fullName evidence="1">Unplaced genomic scaffold GYMLUscaffold_70, whole genome shotgun sequence</fullName>
    </submittedName>
</protein>
<sequence>MFNPECRRRCLHLSDLRIGGAYKIAGSDTEPNGVPEWPVCDPTSDLPVTTLLNLAGRGFVYSIDNPTCVFAAVSSSSFTTTFLGLGTLTHWNRISLCVATWPGNGAFKIALSDRTLGPL</sequence>
<accession>A0A0D0C8G1</accession>
<dbReference type="Proteomes" id="UP000053593">
    <property type="component" value="Unassembled WGS sequence"/>
</dbReference>
<dbReference type="EMBL" id="KN834818">
    <property type="protein sequence ID" value="KIK54247.1"/>
    <property type="molecule type" value="Genomic_DNA"/>
</dbReference>
<proteinExistence type="predicted"/>
<gene>
    <name evidence="1" type="ORF">GYMLUDRAFT_249705</name>
</gene>